<reference evidence="5 6" key="1">
    <citation type="journal article" date="2003" name="Int. J. Syst. Evol. Microbiol.">
        <title>Kocuria polaris sp. nov., an orange-pigmented psychrophilic bacterium isolated from an Antarctic cyanobacterial mat sample.</title>
        <authorList>
            <person name="Reddy G.S."/>
            <person name="Prakash J.S."/>
            <person name="Prabahar V."/>
            <person name="Matsumoto G.I."/>
            <person name="Stackebrandt E."/>
            <person name="Shivaji S."/>
        </authorList>
    </citation>
    <scope>NUCLEOTIDE SEQUENCE [LARGE SCALE GENOMIC DNA]</scope>
    <source>
        <strain evidence="5 6">CMS 76or</strain>
    </source>
</reference>
<dbReference type="Pfam" id="PF01047">
    <property type="entry name" value="MarR"/>
    <property type="match status" value="1"/>
</dbReference>
<evidence type="ECO:0000259" key="4">
    <source>
        <dbReference type="PROSITE" id="PS50995"/>
    </source>
</evidence>
<dbReference type="AlphaFoldDB" id="A0A0A6YCS7"/>
<proteinExistence type="predicted"/>
<dbReference type="PANTHER" id="PTHR33164">
    <property type="entry name" value="TRANSCRIPTIONAL REGULATOR, MARR FAMILY"/>
    <property type="match status" value="1"/>
</dbReference>
<evidence type="ECO:0000256" key="2">
    <source>
        <dbReference type="ARBA" id="ARBA00023125"/>
    </source>
</evidence>
<evidence type="ECO:0000313" key="6">
    <source>
        <dbReference type="Proteomes" id="UP000030466"/>
    </source>
</evidence>
<dbReference type="PRINTS" id="PR00598">
    <property type="entry name" value="HTHMARR"/>
</dbReference>
<sequence>MPYDAPDPARLGDLLHAVFRRLRRRWAEQLAPFGLTPHQFRALDALAGCAGGPGHRHGPAGTCRHGGGSASLRVKDLAEALRIAPRSATEVVDLLEQKGLVERVPDPSDRRATLVALTPRGTGLRERVREDRRRESEEYFSRLAPEDRVELERLLRLLTADGPAPD</sequence>
<dbReference type="RefSeq" id="WP_035925585.1">
    <property type="nucleotide sequence ID" value="NZ_JSUH01000005.1"/>
</dbReference>
<dbReference type="PROSITE" id="PS50995">
    <property type="entry name" value="HTH_MARR_2"/>
    <property type="match status" value="1"/>
</dbReference>
<dbReference type="PROSITE" id="PS01117">
    <property type="entry name" value="HTH_MARR_1"/>
    <property type="match status" value="1"/>
</dbReference>
<gene>
    <name evidence="5" type="ORF">GY22_07715</name>
</gene>
<keyword evidence="3" id="KW-0804">Transcription</keyword>
<keyword evidence="1" id="KW-0805">Transcription regulation</keyword>
<evidence type="ECO:0000256" key="1">
    <source>
        <dbReference type="ARBA" id="ARBA00023015"/>
    </source>
</evidence>
<accession>A0A0A6YCS7</accession>
<dbReference type="InterPro" id="IPR023187">
    <property type="entry name" value="Tscrpt_reg_MarR-type_CS"/>
</dbReference>
<dbReference type="Gene3D" id="1.10.10.10">
    <property type="entry name" value="Winged helix-like DNA-binding domain superfamily/Winged helix DNA-binding domain"/>
    <property type="match status" value="1"/>
</dbReference>
<dbReference type="Proteomes" id="UP000030466">
    <property type="component" value="Unassembled WGS sequence"/>
</dbReference>
<dbReference type="InterPro" id="IPR036390">
    <property type="entry name" value="WH_DNA-bd_sf"/>
</dbReference>
<dbReference type="GeneID" id="79381821"/>
<evidence type="ECO:0000313" key="5">
    <source>
        <dbReference type="EMBL" id="KHD97957.1"/>
    </source>
</evidence>
<organism evidence="5 6">
    <name type="scientific">Kocuria rosea subsp. polaris</name>
    <dbReference type="NCBI Taxonomy" id="136273"/>
    <lineage>
        <taxon>Bacteria</taxon>
        <taxon>Bacillati</taxon>
        <taxon>Actinomycetota</taxon>
        <taxon>Actinomycetes</taxon>
        <taxon>Micrococcales</taxon>
        <taxon>Micrococcaceae</taxon>
        <taxon>Kocuria</taxon>
    </lineage>
</organism>
<dbReference type="InterPro" id="IPR039422">
    <property type="entry name" value="MarR/SlyA-like"/>
</dbReference>
<keyword evidence="2" id="KW-0238">DNA-binding</keyword>
<feature type="domain" description="HTH marR-type" evidence="4">
    <location>
        <begin position="8"/>
        <end position="160"/>
    </location>
</feature>
<dbReference type="GO" id="GO:0006950">
    <property type="term" value="P:response to stress"/>
    <property type="evidence" value="ECO:0007669"/>
    <property type="project" value="TreeGrafter"/>
</dbReference>
<comment type="caution">
    <text evidence="5">The sequence shown here is derived from an EMBL/GenBank/DDBJ whole genome shotgun (WGS) entry which is preliminary data.</text>
</comment>
<dbReference type="SUPFAM" id="SSF46785">
    <property type="entry name" value="Winged helix' DNA-binding domain"/>
    <property type="match status" value="1"/>
</dbReference>
<keyword evidence="6" id="KW-1185">Reference proteome</keyword>
<dbReference type="InterPro" id="IPR036388">
    <property type="entry name" value="WH-like_DNA-bd_sf"/>
</dbReference>
<name>A0A0A6YCS7_KOCRO</name>
<evidence type="ECO:0000256" key="3">
    <source>
        <dbReference type="ARBA" id="ARBA00023163"/>
    </source>
</evidence>
<protein>
    <submittedName>
        <fullName evidence="5">MarR family transcriptional regulator</fullName>
    </submittedName>
</protein>
<dbReference type="SMART" id="SM00347">
    <property type="entry name" value="HTH_MARR"/>
    <property type="match status" value="1"/>
</dbReference>
<dbReference type="GO" id="GO:0003700">
    <property type="term" value="F:DNA-binding transcription factor activity"/>
    <property type="evidence" value="ECO:0007669"/>
    <property type="project" value="InterPro"/>
</dbReference>
<dbReference type="PANTHER" id="PTHR33164:SF57">
    <property type="entry name" value="MARR-FAMILY TRANSCRIPTIONAL REGULATOR"/>
    <property type="match status" value="1"/>
</dbReference>
<dbReference type="EMBL" id="JSUH01000005">
    <property type="protein sequence ID" value="KHD97957.1"/>
    <property type="molecule type" value="Genomic_DNA"/>
</dbReference>
<dbReference type="OrthoDB" id="3821431at2"/>
<dbReference type="InterPro" id="IPR000835">
    <property type="entry name" value="HTH_MarR-typ"/>
</dbReference>
<dbReference type="GO" id="GO:0003677">
    <property type="term" value="F:DNA binding"/>
    <property type="evidence" value="ECO:0007669"/>
    <property type="project" value="UniProtKB-KW"/>
</dbReference>